<keyword evidence="2" id="KW-1185">Reference proteome</keyword>
<evidence type="ECO:0000313" key="2">
    <source>
        <dbReference type="Proteomes" id="UP000316905"/>
    </source>
</evidence>
<proteinExistence type="predicted"/>
<sequence>MMRGHFAKSDLIDAVYVWAVLRLWNPQPQYGQVDALARGLFALWQSYALLHGASYALIPFLVMEIAFDIAQALPLRSSAQTLRPQPGVA</sequence>
<comment type="caution">
    <text evidence="1">The sequence shown here is derived from an EMBL/GenBank/DDBJ whole genome shotgun (WGS) entry which is preliminary data.</text>
</comment>
<dbReference type="OrthoDB" id="8926562at2"/>
<dbReference type="EMBL" id="VLKY01000002">
    <property type="protein sequence ID" value="TWI57650.1"/>
    <property type="molecule type" value="Genomic_DNA"/>
</dbReference>
<name>A0A562QN74_9PSED</name>
<gene>
    <name evidence="1" type="ORF">IQ22_00867</name>
</gene>
<dbReference type="Proteomes" id="UP000316905">
    <property type="component" value="Unassembled WGS sequence"/>
</dbReference>
<dbReference type="AlphaFoldDB" id="A0A562QN74"/>
<protein>
    <submittedName>
        <fullName evidence="1">Uncharacterized protein</fullName>
    </submittedName>
</protein>
<accession>A0A562QN74</accession>
<reference evidence="1 2" key="1">
    <citation type="journal article" date="2015" name="Stand. Genomic Sci.">
        <title>Genomic Encyclopedia of Bacterial and Archaeal Type Strains, Phase III: the genomes of soil and plant-associated and newly described type strains.</title>
        <authorList>
            <person name="Whitman W.B."/>
            <person name="Woyke T."/>
            <person name="Klenk H.P."/>
            <person name="Zhou Y."/>
            <person name="Lilburn T.G."/>
            <person name="Beck B.J."/>
            <person name="De Vos P."/>
            <person name="Vandamme P."/>
            <person name="Eisen J.A."/>
            <person name="Garrity G."/>
            <person name="Hugenholtz P."/>
            <person name="Kyrpides N.C."/>
        </authorList>
    </citation>
    <scope>NUCLEOTIDE SEQUENCE [LARGE SCALE GENOMIC DNA]</scope>
    <source>
        <strain evidence="1 2">CGMCC 1.6858</strain>
    </source>
</reference>
<evidence type="ECO:0000313" key="1">
    <source>
        <dbReference type="EMBL" id="TWI57650.1"/>
    </source>
</evidence>
<organism evidence="1 2">
    <name type="scientific">Pseudomonas duriflava</name>
    <dbReference type="NCBI Taxonomy" id="459528"/>
    <lineage>
        <taxon>Bacteria</taxon>
        <taxon>Pseudomonadati</taxon>
        <taxon>Pseudomonadota</taxon>
        <taxon>Gammaproteobacteria</taxon>
        <taxon>Pseudomonadales</taxon>
        <taxon>Pseudomonadaceae</taxon>
        <taxon>Pseudomonas</taxon>
    </lineage>
</organism>
<dbReference type="RefSeq" id="WP_145138524.1">
    <property type="nucleotide sequence ID" value="NZ_VLKY01000002.1"/>
</dbReference>